<dbReference type="EMBL" id="FOMS01000003">
    <property type="protein sequence ID" value="SFD84250.1"/>
    <property type="molecule type" value="Genomic_DNA"/>
</dbReference>
<evidence type="ECO:0000313" key="3">
    <source>
        <dbReference type="EMBL" id="SFD84250.1"/>
    </source>
</evidence>
<name>A0A1I1VUL6_9RHOB</name>
<dbReference type="Gene3D" id="1.25.40.10">
    <property type="entry name" value="Tetratricopeptide repeat domain"/>
    <property type="match status" value="1"/>
</dbReference>
<keyword evidence="2" id="KW-0732">Signal</keyword>
<evidence type="ECO:0000313" key="4">
    <source>
        <dbReference type="Proteomes" id="UP000325289"/>
    </source>
</evidence>
<feature type="compositionally biased region" description="Low complexity" evidence="1">
    <location>
        <begin position="246"/>
        <end position="264"/>
    </location>
</feature>
<reference evidence="3 4" key="1">
    <citation type="submission" date="2016-10" db="EMBL/GenBank/DDBJ databases">
        <authorList>
            <person name="Varghese N."/>
            <person name="Submissions S."/>
        </authorList>
    </citation>
    <scope>NUCLEOTIDE SEQUENCE [LARGE SCALE GENOMIC DNA]</scope>
    <source>
        <strain evidence="4">YIM D21,KCTC 23444,ACCC 10710</strain>
    </source>
</reference>
<keyword evidence="4" id="KW-1185">Reference proteome</keyword>
<proteinExistence type="predicted"/>
<gene>
    <name evidence="3" type="ORF">SAMN04515678_103300</name>
</gene>
<evidence type="ECO:0000256" key="2">
    <source>
        <dbReference type="SAM" id="SignalP"/>
    </source>
</evidence>
<dbReference type="Proteomes" id="UP000325289">
    <property type="component" value="Unassembled WGS sequence"/>
</dbReference>
<sequence>MHTALTRFRPALTVAAIAGLLLAAGAPVQAQTPSEADLEALRFYIEEDNEQAIRSEIRRLQLRYPDWTVPDDLTNLQRDVPSDTIDRIYDQIAAGDFDSARETIGQTTQSYPDWSPSAQLLQALTIAEAQARFTEAVEGSDPSTAVRIARSNPGLLRCERVNNAWLLAEQYQSLDENSAALEVYRSTIRSCTDADILVATLEKAAAVASVAQLAELSDAARQQAPGAAERLTAVQTRLRAGIEATGGAPDPGAASSGNGSASAPLTSIEVEEVPTATSPTTSLRPAARPAALSRPRTASPPARSSAPQGGSPGVLSQARQAADRADWSRCLALTANSSHGAVLSQRGWCALNANRTMEALTDFRAAAQRAPTAENRRDSAYGMALAMLRLNMVDEAAAVAARTHFTDAQRLEIEGQILDKRGVAAYERRDYRRAIAYFNELERVTGVVRRDLALLRGYAYLNSGQRTAARAEFQRLHNQMATPASRRALSEAMR</sequence>
<accession>A0A1I1VUL6</accession>
<dbReference type="SUPFAM" id="SSF48452">
    <property type="entry name" value="TPR-like"/>
    <property type="match status" value="1"/>
</dbReference>
<dbReference type="AlphaFoldDB" id="A0A1I1VUL6"/>
<dbReference type="InterPro" id="IPR011990">
    <property type="entry name" value="TPR-like_helical_dom_sf"/>
</dbReference>
<organism evidence="3 4">
    <name type="scientific">Roseivivax sediminis</name>
    <dbReference type="NCBI Taxonomy" id="936889"/>
    <lineage>
        <taxon>Bacteria</taxon>
        <taxon>Pseudomonadati</taxon>
        <taxon>Pseudomonadota</taxon>
        <taxon>Alphaproteobacteria</taxon>
        <taxon>Rhodobacterales</taxon>
        <taxon>Roseobacteraceae</taxon>
        <taxon>Roseivivax</taxon>
    </lineage>
</organism>
<evidence type="ECO:0000256" key="1">
    <source>
        <dbReference type="SAM" id="MobiDB-lite"/>
    </source>
</evidence>
<feature type="signal peptide" evidence="2">
    <location>
        <begin position="1"/>
        <end position="30"/>
    </location>
</feature>
<protein>
    <submittedName>
        <fullName evidence="3">Tetratricopeptide repeat-containing protein</fullName>
    </submittedName>
</protein>
<feature type="chain" id="PRO_5009301935" evidence="2">
    <location>
        <begin position="31"/>
        <end position="494"/>
    </location>
</feature>
<feature type="region of interest" description="Disordered" evidence="1">
    <location>
        <begin position="243"/>
        <end position="320"/>
    </location>
</feature>
<feature type="compositionally biased region" description="Low complexity" evidence="1">
    <location>
        <begin position="279"/>
        <end position="307"/>
    </location>
</feature>
<dbReference type="RefSeq" id="WP_223162997.1">
    <property type="nucleotide sequence ID" value="NZ_FOMS01000003.1"/>
</dbReference>